<accession>A0A975F3K6</accession>
<evidence type="ECO:0000256" key="3">
    <source>
        <dbReference type="ARBA" id="ARBA00023143"/>
    </source>
</evidence>
<evidence type="ECO:0000256" key="2">
    <source>
        <dbReference type="ARBA" id="ARBA00022764"/>
    </source>
</evidence>
<dbReference type="GO" id="GO:0055040">
    <property type="term" value="C:periplasmic flagellum"/>
    <property type="evidence" value="ECO:0007669"/>
    <property type="project" value="UniProtKB-SubCell"/>
</dbReference>
<dbReference type="RefSeq" id="WP_210120525.1">
    <property type="nucleotide sequence ID" value="NZ_CP054142.1"/>
</dbReference>
<sequence length="374" mass="42015">MKRKSYFLTVMLLLAGVFVFAEKAMLIDFSLLNADIIQKLDLQGQPVSDKDGNPVYTQNKRTTMDYSVAAGATFTDDQKALMKTSLAMPEWEVVLNSSAKNVSSMNLSKVVAVKVQNPQKEEGVTAALADKTVMGVRVVFPVTANNANAKIVPPFEIPAYEPYREAGDDGARTGDPVAAPDSENKLYRNDNNTLFEGGYGLLKNVGAIKSISVTTMGMNFPHGLYVMLKDTDDVERRYFMGYLGFDGWRSLQWNNPAYITEIRNREIRVVPIYPRGLPFVKFTGFQVTRDAAHVGGDFIGYFKDVQLIYDRALLSSERDIRDEDVWGIIGYKETLKQQAEMLRFGDKQVDRYLEKINMATDEAFTSDEYAKTQQ</sequence>
<dbReference type="AlphaFoldDB" id="A0A975F3K6"/>
<dbReference type="EMBL" id="CP054142">
    <property type="protein sequence ID" value="QTQ13852.1"/>
    <property type="molecule type" value="Genomic_DNA"/>
</dbReference>
<keyword evidence="5" id="KW-1185">Reference proteome</keyword>
<name>A0A975F3K6_9SPIR</name>
<keyword evidence="4" id="KW-0966">Cell projection</keyword>
<dbReference type="GO" id="GO:0030288">
    <property type="term" value="C:outer membrane-bounded periplasmic space"/>
    <property type="evidence" value="ECO:0007669"/>
    <property type="project" value="InterPro"/>
</dbReference>
<dbReference type="GO" id="GO:0071973">
    <property type="term" value="P:bacterial-type flagellum-dependent cell motility"/>
    <property type="evidence" value="ECO:0007669"/>
    <property type="project" value="InterPro"/>
</dbReference>
<evidence type="ECO:0000313" key="5">
    <source>
        <dbReference type="Proteomes" id="UP000671908"/>
    </source>
</evidence>
<dbReference type="Proteomes" id="UP000671908">
    <property type="component" value="Chromosome"/>
</dbReference>
<keyword evidence="4" id="KW-0969">Cilium</keyword>
<keyword evidence="4" id="KW-0282">Flagellum</keyword>
<evidence type="ECO:0000256" key="1">
    <source>
        <dbReference type="ARBA" id="ARBA00004631"/>
    </source>
</evidence>
<comment type="subcellular location">
    <subcellularLocation>
        <location evidence="1">Periplasmic flagellum</location>
    </subcellularLocation>
</comment>
<protein>
    <submittedName>
        <fullName evidence="4">Flagellar protein</fullName>
    </submittedName>
</protein>
<dbReference type="KEGG" id="tpav:HRQ91_04920"/>
<keyword evidence="2" id="KW-0574">Periplasm</keyword>
<proteinExistence type="predicted"/>
<dbReference type="Pfam" id="PF04620">
    <property type="entry name" value="FlaA"/>
    <property type="match status" value="1"/>
</dbReference>
<organism evidence="4 5">
    <name type="scientific">Treponema parvum</name>
    <dbReference type="NCBI Taxonomy" id="138851"/>
    <lineage>
        <taxon>Bacteria</taxon>
        <taxon>Pseudomonadati</taxon>
        <taxon>Spirochaetota</taxon>
        <taxon>Spirochaetia</taxon>
        <taxon>Spirochaetales</taxon>
        <taxon>Treponemataceae</taxon>
        <taxon>Treponema</taxon>
    </lineage>
</organism>
<gene>
    <name evidence="4" type="ORF">HRQ91_04920</name>
</gene>
<reference evidence="4 5" key="1">
    <citation type="journal article" date="2021" name="Microbiol. Resour. Announc.">
        <title>Complete Genome Sequences of Three Human Oral Treponema parvum Isolates.</title>
        <authorList>
            <person name="Zeng H."/>
            <person name="Watt R.M."/>
        </authorList>
    </citation>
    <scope>NUCLEOTIDE SEQUENCE [LARGE SCALE GENOMIC DNA]</scope>
    <source>
        <strain evidence="4 5">ATCC 700770</strain>
    </source>
</reference>
<keyword evidence="3" id="KW-0975">Bacterial flagellum</keyword>
<evidence type="ECO:0000313" key="4">
    <source>
        <dbReference type="EMBL" id="QTQ13852.1"/>
    </source>
</evidence>
<dbReference type="InterPro" id="IPR006714">
    <property type="entry name" value="FlaA"/>
</dbReference>